<dbReference type="SUPFAM" id="SSF46785">
    <property type="entry name" value="Winged helix' DNA-binding domain"/>
    <property type="match status" value="1"/>
</dbReference>
<dbReference type="GO" id="GO:0006355">
    <property type="term" value="P:regulation of DNA-templated transcription"/>
    <property type="evidence" value="ECO:0007669"/>
    <property type="project" value="UniProtKB-ARBA"/>
</dbReference>
<name>A0A4Q2A6A4_9BURK</name>
<keyword evidence="3" id="KW-0804">Transcription</keyword>
<evidence type="ECO:0000313" key="5">
    <source>
        <dbReference type="EMBL" id="RXV64211.1"/>
    </source>
</evidence>
<comment type="caution">
    <text evidence="5">The sequence shown here is derived from an EMBL/GenBank/DDBJ whole genome shotgun (WGS) entry which is preliminary data.</text>
</comment>
<dbReference type="EMBL" id="QWEX01000005">
    <property type="protein sequence ID" value="RXV64211.1"/>
    <property type="molecule type" value="Genomic_DNA"/>
</dbReference>
<keyword evidence="1" id="KW-0805">Transcription regulation</keyword>
<dbReference type="InterPro" id="IPR019888">
    <property type="entry name" value="Tscrpt_reg_AsnC-like"/>
</dbReference>
<dbReference type="InterPro" id="IPR011991">
    <property type="entry name" value="ArsR-like_HTH"/>
</dbReference>
<dbReference type="InterPro" id="IPR011008">
    <property type="entry name" value="Dimeric_a/b-barrel"/>
</dbReference>
<protein>
    <submittedName>
        <fullName evidence="5">Lrp/AsnC family transcriptional regulator</fullName>
    </submittedName>
</protein>
<keyword evidence="2" id="KW-0238">DNA-binding</keyword>
<evidence type="ECO:0000259" key="4">
    <source>
        <dbReference type="PROSITE" id="PS50956"/>
    </source>
</evidence>
<dbReference type="SMART" id="SM00344">
    <property type="entry name" value="HTH_ASNC"/>
    <property type="match status" value="1"/>
</dbReference>
<organism evidence="5 6">
    <name type="scientific">Burkholderia stabilis</name>
    <dbReference type="NCBI Taxonomy" id="95485"/>
    <lineage>
        <taxon>Bacteria</taxon>
        <taxon>Pseudomonadati</taxon>
        <taxon>Pseudomonadota</taxon>
        <taxon>Betaproteobacteria</taxon>
        <taxon>Burkholderiales</taxon>
        <taxon>Burkholderiaceae</taxon>
        <taxon>Burkholderia</taxon>
        <taxon>Burkholderia cepacia complex</taxon>
    </lineage>
</organism>
<dbReference type="GO" id="GO:0043565">
    <property type="term" value="F:sequence-specific DNA binding"/>
    <property type="evidence" value="ECO:0007669"/>
    <property type="project" value="InterPro"/>
</dbReference>
<sequence>MITSPVLDRTDCALLEALQKNARLTVAELGERVSLTSSPCWRRVKRLEELGLVRAYRAILSSEQLGYGVTAFVSVMMGDHAQHVGRQFEQRLSEIPEIVSCHHVSGRYDFLLEVVAVDLKSFGEFARNVLQALPGVKEIQSSFSLKAVKDDRILPLPNTGAR</sequence>
<dbReference type="Gene3D" id="1.10.10.10">
    <property type="entry name" value="Winged helix-like DNA-binding domain superfamily/Winged helix DNA-binding domain"/>
    <property type="match status" value="1"/>
</dbReference>
<dbReference type="PANTHER" id="PTHR30154:SF34">
    <property type="entry name" value="TRANSCRIPTIONAL REGULATOR AZLB"/>
    <property type="match status" value="1"/>
</dbReference>
<dbReference type="Pfam" id="PF01037">
    <property type="entry name" value="AsnC_trans_reg"/>
    <property type="match status" value="1"/>
</dbReference>
<dbReference type="PANTHER" id="PTHR30154">
    <property type="entry name" value="LEUCINE-RESPONSIVE REGULATORY PROTEIN"/>
    <property type="match status" value="1"/>
</dbReference>
<dbReference type="RefSeq" id="WP_129518797.1">
    <property type="nucleotide sequence ID" value="NZ_QWEX01000005.1"/>
</dbReference>
<dbReference type="InterPro" id="IPR019887">
    <property type="entry name" value="Tscrpt_reg_AsnC/Lrp_C"/>
</dbReference>
<dbReference type="GO" id="GO:0043200">
    <property type="term" value="P:response to amino acid"/>
    <property type="evidence" value="ECO:0007669"/>
    <property type="project" value="TreeGrafter"/>
</dbReference>
<accession>A0A4Q2A6A4</accession>
<gene>
    <name evidence="5" type="ORF">D1006_41230</name>
</gene>
<evidence type="ECO:0000256" key="3">
    <source>
        <dbReference type="ARBA" id="ARBA00023163"/>
    </source>
</evidence>
<dbReference type="Proteomes" id="UP000289650">
    <property type="component" value="Unassembled WGS sequence"/>
</dbReference>
<reference evidence="5 6" key="1">
    <citation type="submission" date="2018-08" db="EMBL/GenBank/DDBJ databases">
        <title>Mountain-cultivated ginseng endophyte, Burkholderia stabilis and its activity against ginseng root rot disease.</title>
        <authorList>
            <person name="Tapan Kumar M."/>
            <person name="Bae H."/>
            <person name="Shanmugam G."/>
            <person name="Jeon J."/>
        </authorList>
    </citation>
    <scope>NUCLEOTIDE SEQUENCE [LARGE SCALE GENOMIC DNA]</scope>
    <source>
        <strain evidence="5 6">EB159</strain>
    </source>
</reference>
<dbReference type="InterPro" id="IPR036388">
    <property type="entry name" value="WH-like_DNA-bd_sf"/>
</dbReference>
<dbReference type="PRINTS" id="PR00033">
    <property type="entry name" value="HTHASNC"/>
</dbReference>
<dbReference type="GO" id="GO:0005829">
    <property type="term" value="C:cytosol"/>
    <property type="evidence" value="ECO:0007669"/>
    <property type="project" value="TreeGrafter"/>
</dbReference>
<evidence type="ECO:0000256" key="1">
    <source>
        <dbReference type="ARBA" id="ARBA00023015"/>
    </source>
</evidence>
<dbReference type="Pfam" id="PF13412">
    <property type="entry name" value="HTH_24"/>
    <property type="match status" value="1"/>
</dbReference>
<feature type="domain" description="HTH asnC-type" evidence="4">
    <location>
        <begin position="7"/>
        <end position="68"/>
    </location>
</feature>
<dbReference type="SUPFAM" id="SSF54909">
    <property type="entry name" value="Dimeric alpha+beta barrel"/>
    <property type="match status" value="1"/>
</dbReference>
<dbReference type="CDD" id="cd00090">
    <property type="entry name" value="HTH_ARSR"/>
    <property type="match status" value="1"/>
</dbReference>
<dbReference type="Gene3D" id="3.30.70.920">
    <property type="match status" value="1"/>
</dbReference>
<dbReference type="InterPro" id="IPR036390">
    <property type="entry name" value="WH_DNA-bd_sf"/>
</dbReference>
<evidence type="ECO:0000256" key="2">
    <source>
        <dbReference type="ARBA" id="ARBA00023125"/>
    </source>
</evidence>
<evidence type="ECO:0000313" key="6">
    <source>
        <dbReference type="Proteomes" id="UP000289650"/>
    </source>
</evidence>
<proteinExistence type="predicted"/>
<dbReference type="AlphaFoldDB" id="A0A4Q2A6A4"/>
<dbReference type="PROSITE" id="PS50956">
    <property type="entry name" value="HTH_ASNC_2"/>
    <property type="match status" value="1"/>
</dbReference>
<dbReference type="OrthoDB" id="8526125at2"/>
<dbReference type="InterPro" id="IPR000485">
    <property type="entry name" value="AsnC-type_HTH_dom"/>
</dbReference>